<reference evidence="3" key="1">
    <citation type="submission" date="2017-09" db="EMBL/GenBank/DDBJ databases">
        <title>Depth-based differentiation of microbial function through sediment-hosted aquifers and enrichment of novel symbionts in the deep terrestrial subsurface.</title>
        <authorList>
            <person name="Probst A.J."/>
            <person name="Ladd B."/>
            <person name="Jarett J.K."/>
            <person name="Geller-Mcgrath D.E."/>
            <person name="Sieber C.M.K."/>
            <person name="Emerson J.B."/>
            <person name="Anantharaman K."/>
            <person name="Thomas B.C."/>
            <person name="Malmstrom R."/>
            <person name="Stieglmeier M."/>
            <person name="Klingl A."/>
            <person name="Woyke T."/>
            <person name="Ryan C.M."/>
            <person name="Banfield J.F."/>
        </authorList>
    </citation>
    <scope>NUCLEOTIDE SEQUENCE [LARGE SCALE GENOMIC DNA]</scope>
</reference>
<dbReference type="EMBL" id="PFEP01000042">
    <property type="protein sequence ID" value="PJE72780.1"/>
    <property type="molecule type" value="Genomic_DNA"/>
</dbReference>
<dbReference type="AlphaFoldDB" id="A0A2M8L857"/>
<name>A0A2M8L857_9BACT</name>
<gene>
    <name evidence="2" type="ORF">COV00_03515</name>
</gene>
<evidence type="ECO:0000313" key="2">
    <source>
        <dbReference type="EMBL" id="PJE72780.1"/>
    </source>
</evidence>
<dbReference type="Proteomes" id="UP000230603">
    <property type="component" value="Unassembled WGS sequence"/>
</dbReference>
<evidence type="ECO:0000313" key="3">
    <source>
        <dbReference type="Proteomes" id="UP000230603"/>
    </source>
</evidence>
<accession>A0A2M8L857</accession>
<comment type="caution">
    <text evidence="2">The sequence shown here is derived from an EMBL/GenBank/DDBJ whole genome shotgun (WGS) entry which is preliminary data.</text>
</comment>
<feature type="region of interest" description="Disordered" evidence="1">
    <location>
        <begin position="17"/>
        <end position="38"/>
    </location>
</feature>
<evidence type="ECO:0000256" key="1">
    <source>
        <dbReference type="SAM" id="MobiDB-lite"/>
    </source>
</evidence>
<sequence length="105" mass="11924">MRDSQFCFTHNPKMKKAKKEAVIKGGKSPKKNYNPLPPVDLADNQGVARLLAQVINEVRRGEIDLRVANCIGYLAGHLIKALEISDLEKRVEEIEKTIKERLEKK</sequence>
<proteinExistence type="predicted"/>
<protein>
    <submittedName>
        <fullName evidence="2">Uncharacterized protein</fullName>
    </submittedName>
</protein>
<organism evidence="2 3">
    <name type="scientific">Candidatus Tagabacteria bacterium CG10_big_fil_rev_8_21_14_0_10_40_13</name>
    <dbReference type="NCBI Taxonomy" id="1975022"/>
    <lineage>
        <taxon>Bacteria</taxon>
        <taxon>Candidatus Tagaibacteriota</taxon>
    </lineage>
</organism>